<keyword evidence="3 7" id="KW-0032">Aminotransferase</keyword>
<dbReference type="GO" id="GO:0010326">
    <property type="term" value="F:methionine-oxo-acid transaminase activity"/>
    <property type="evidence" value="ECO:0007669"/>
    <property type="project" value="UniProtKB-EC"/>
</dbReference>
<gene>
    <name evidence="7" type="ORF">KK078_11690</name>
</gene>
<evidence type="ECO:0000256" key="2">
    <source>
        <dbReference type="ARBA" id="ARBA00007441"/>
    </source>
</evidence>
<dbReference type="InterPro" id="IPR015424">
    <property type="entry name" value="PyrdxlP-dep_Trfase"/>
</dbReference>
<dbReference type="InterPro" id="IPR051326">
    <property type="entry name" value="Kynurenine-oxoglutarate_AT"/>
</dbReference>
<comment type="cofactor">
    <cofactor evidence="1">
        <name>pyridoxal 5'-phosphate</name>
        <dbReference type="ChEBI" id="CHEBI:597326"/>
    </cofactor>
</comment>
<evidence type="ECO:0000259" key="6">
    <source>
        <dbReference type="Pfam" id="PF00155"/>
    </source>
</evidence>
<keyword evidence="5" id="KW-0663">Pyridoxal phosphate</keyword>
<dbReference type="PANTHER" id="PTHR43807:SF20">
    <property type="entry name" value="FI04487P"/>
    <property type="match status" value="1"/>
</dbReference>
<evidence type="ECO:0000256" key="1">
    <source>
        <dbReference type="ARBA" id="ARBA00001933"/>
    </source>
</evidence>
<evidence type="ECO:0000313" key="7">
    <source>
        <dbReference type="EMBL" id="MBT1687225.1"/>
    </source>
</evidence>
<comment type="caution">
    <text evidence="7">The sequence shown here is derived from an EMBL/GenBank/DDBJ whole genome shotgun (WGS) entry which is preliminary data.</text>
</comment>
<evidence type="ECO:0000256" key="4">
    <source>
        <dbReference type="ARBA" id="ARBA00022679"/>
    </source>
</evidence>
<keyword evidence="4 7" id="KW-0808">Transferase</keyword>
<comment type="similarity">
    <text evidence="2">Belongs to the class-I pyridoxal-phosphate-dependent aminotransferase family.</text>
</comment>
<dbReference type="Gene3D" id="3.90.1150.10">
    <property type="entry name" value="Aspartate Aminotransferase, domain 1"/>
    <property type="match status" value="1"/>
</dbReference>
<dbReference type="NCBIfam" id="NF006569">
    <property type="entry name" value="PRK09082.1"/>
    <property type="match status" value="1"/>
</dbReference>
<dbReference type="InterPro" id="IPR015422">
    <property type="entry name" value="PyrdxlP-dep_Trfase_small"/>
</dbReference>
<dbReference type="GO" id="GO:0030170">
    <property type="term" value="F:pyridoxal phosphate binding"/>
    <property type="evidence" value="ECO:0007669"/>
    <property type="project" value="InterPro"/>
</dbReference>
<sequence length="381" mass="42783">MSTIPSRLPDVGTSIFSVMSKMALEHGAINLSQGFPDFAIDETIVHLVHRYMLEGHNQYAPMPGAPALRQIIARVIRETYGHTVDAETEITVTPGATEAIFAAIAAFVGPGDEVILFDPAYDSYDPAIRLNGGVPVHLPLQYPTFAIDWDMVRARITPRTRMIMINTPHNPCGVTLGESDLRTLEVLAEQHNLLVLSDEVYERLIFDGQQHHSVLRYPMLAARSLAVFSFGKTFHATGWKVGYIVAPAALMQEVRKAHQFIVFSVNTPVQLALAEYMQVPDRYLSLAAFYQQKRDFFLEHLRGSSFEPVACKGSYFQLLSYKNISRQADTAMAEELTKKFKVAAIPVSVFYQDRTDNHLLRFCFAKKEETLAKACEILRKI</sequence>
<dbReference type="CDD" id="cd00609">
    <property type="entry name" value="AAT_like"/>
    <property type="match status" value="1"/>
</dbReference>
<dbReference type="FunFam" id="3.40.640.10:FF:000033">
    <property type="entry name" value="Aspartate aminotransferase"/>
    <property type="match status" value="1"/>
</dbReference>
<evidence type="ECO:0000313" key="8">
    <source>
        <dbReference type="Proteomes" id="UP001319180"/>
    </source>
</evidence>
<dbReference type="InterPro" id="IPR004839">
    <property type="entry name" value="Aminotransferase_I/II_large"/>
</dbReference>
<protein>
    <submittedName>
        <fullName evidence="7">Methionine aminotransferase</fullName>
        <ecNumber evidence="7">2.6.1.88</ecNumber>
    </submittedName>
</protein>
<dbReference type="InterPro" id="IPR015421">
    <property type="entry name" value="PyrdxlP-dep_Trfase_major"/>
</dbReference>
<dbReference type="SUPFAM" id="SSF53383">
    <property type="entry name" value="PLP-dependent transferases"/>
    <property type="match status" value="1"/>
</dbReference>
<dbReference type="PANTHER" id="PTHR43807">
    <property type="entry name" value="FI04487P"/>
    <property type="match status" value="1"/>
</dbReference>
<evidence type="ECO:0000256" key="3">
    <source>
        <dbReference type="ARBA" id="ARBA00022576"/>
    </source>
</evidence>
<dbReference type="AlphaFoldDB" id="A0AAP2DAV0"/>
<keyword evidence="8" id="KW-1185">Reference proteome</keyword>
<organism evidence="7 8">
    <name type="scientific">Dawidia soli</name>
    <dbReference type="NCBI Taxonomy" id="2782352"/>
    <lineage>
        <taxon>Bacteria</taxon>
        <taxon>Pseudomonadati</taxon>
        <taxon>Bacteroidota</taxon>
        <taxon>Cytophagia</taxon>
        <taxon>Cytophagales</taxon>
        <taxon>Chryseotaleaceae</taxon>
        <taxon>Dawidia</taxon>
    </lineage>
</organism>
<dbReference type="GO" id="GO:0016212">
    <property type="term" value="F:kynurenine-oxoglutarate transaminase activity"/>
    <property type="evidence" value="ECO:0007669"/>
    <property type="project" value="TreeGrafter"/>
</dbReference>
<dbReference type="NCBIfam" id="NF009079">
    <property type="entry name" value="PRK12414.1"/>
    <property type="match status" value="1"/>
</dbReference>
<evidence type="ECO:0000256" key="5">
    <source>
        <dbReference type="ARBA" id="ARBA00022898"/>
    </source>
</evidence>
<reference evidence="7 8" key="1">
    <citation type="submission" date="2021-05" db="EMBL/GenBank/DDBJ databases">
        <title>A Polyphasic approach of four new species of the genus Ohtaekwangia: Ohtaekwangia histidinii sp. nov., Ohtaekwangia cretensis sp. nov., Ohtaekwangia indiensis sp. nov., Ohtaekwangia reichenbachii sp. nov. from diverse environment.</title>
        <authorList>
            <person name="Octaviana S."/>
        </authorList>
    </citation>
    <scope>NUCLEOTIDE SEQUENCE [LARGE SCALE GENOMIC DNA]</scope>
    <source>
        <strain evidence="7 8">PWU37</strain>
    </source>
</reference>
<name>A0AAP2DAV0_9BACT</name>
<dbReference type="Proteomes" id="UP001319180">
    <property type="component" value="Unassembled WGS sequence"/>
</dbReference>
<feature type="domain" description="Aminotransferase class I/classII large" evidence="6">
    <location>
        <begin position="29"/>
        <end position="377"/>
    </location>
</feature>
<dbReference type="Gene3D" id="3.40.640.10">
    <property type="entry name" value="Type I PLP-dependent aspartate aminotransferase-like (Major domain)"/>
    <property type="match status" value="1"/>
</dbReference>
<accession>A0AAP2DAV0</accession>
<dbReference type="Pfam" id="PF00155">
    <property type="entry name" value="Aminotran_1_2"/>
    <property type="match status" value="1"/>
</dbReference>
<dbReference type="GO" id="GO:0005737">
    <property type="term" value="C:cytoplasm"/>
    <property type="evidence" value="ECO:0007669"/>
    <property type="project" value="TreeGrafter"/>
</dbReference>
<dbReference type="EC" id="2.6.1.88" evidence="7"/>
<proteinExistence type="inferred from homology"/>
<dbReference type="EMBL" id="JAHESC010000014">
    <property type="protein sequence ID" value="MBT1687225.1"/>
    <property type="molecule type" value="Genomic_DNA"/>
</dbReference>
<dbReference type="RefSeq" id="WP_254090456.1">
    <property type="nucleotide sequence ID" value="NZ_JAHESC010000014.1"/>
</dbReference>